<protein>
    <submittedName>
        <fullName evidence="1">Uncharacterized protein</fullName>
    </submittedName>
</protein>
<sequence>MGFCPLSQIEKSEANPTIYPALTESQDPISSLGGGQTFRKKPEWWDTVILYLCAFQK</sequence>
<evidence type="ECO:0000313" key="2">
    <source>
        <dbReference type="Proteomes" id="UP000626697"/>
    </source>
</evidence>
<dbReference type="EMBL" id="JACJHX010000002">
    <property type="protein sequence ID" value="MBA9025521.1"/>
    <property type="molecule type" value="Genomic_DNA"/>
</dbReference>
<dbReference type="Proteomes" id="UP000626697">
    <property type="component" value="Unassembled WGS sequence"/>
</dbReference>
<keyword evidence="2" id="KW-1185">Reference proteome</keyword>
<proteinExistence type="predicted"/>
<evidence type="ECO:0000313" key="1">
    <source>
        <dbReference type="EMBL" id="MBA9025521.1"/>
    </source>
</evidence>
<organism evidence="1 2">
    <name type="scientific">Peribacillus huizhouensis</name>
    <dbReference type="NCBI Taxonomy" id="1501239"/>
    <lineage>
        <taxon>Bacteria</taxon>
        <taxon>Bacillati</taxon>
        <taxon>Bacillota</taxon>
        <taxon>Bacilli</taxon>
        <taxon>Bacillales</taxon>
        <taxon>Bacillaceae</taxon>
        <taxon>Peribacillus</taxon>
    </lineage>
</organism>
<accession>A0ABR6CLE3</accession>
<reference evidence="1 2" key="1">
    <citation type="submission" date="2020-08" db="EMBL/GenBank/DDBJ databases">
        <title>Genomic Encyclopedia of Type Strains, Phase IV (KMG-IV): sequencing the most valuable type-strain genomes for metagenomic binning, comparative biology and taxonomic classification.</title>
        <authorList>
            <person name="Goeker M."/>
        </authorList>
    </citation>
    <scope>NUCLEOTIDE SEQUENCE [LARGE SCALE GENOMIC DNA]</scope>
    <source>
        <strain evidence="1 2">DSM 105481</strain>
    </source>
</reference>
<name>A0ABR6CLE3_9BACI</name>
<comment type="caution">
    <text evidence="1">The sequence shown here is derived from an EMBL/GenBank/DDBJ whole genome shotgun (WGS) entry which is preliminary data.</text>
</comment>
<gene>
    <name evidence="1" type="ORF">HNP81_000804</name>
</gene>